<dbReference type="Proteomes" id="UP000759537">
    <property type="component" value="Unassembled WGS sequence"/>
</dbReference>
<reference evidence="6" key="2">
    <citation type="journal article" date="2020" name="Nat. Commun.">
        <title>Large-scale genome sequencing of mycorrhizal fungi provides insights into the early evolution of symbiotic traits.</title>
        <authorList>
            <person name="Miyauchi S."/>
            <person name="Kiss E."/>
            <person name="Kuo A."/>
            <person name="Drula E."/>
            <person name="Kohler A."/>
            <person name="Sanchez-Garcia M."/>
            <person name="Morin E."/>
            <person name="Andreopoulos B."/>
            <person name="Barry K.W."/>
            <person name="Bonito G."/>
            <person name="Buee M."/>
            <person name="Carver A."/>
            <person name="Chen C."/>
            <person name="Cichocki N."/>
            <person name="Clum A."/>
            <person name="Culley D."/>
            <person name="Crous P.W."/>
            <person name="Fauchery L."/>
            <person name="Girlanda M."/>
            <person name="Hayes R.D."/>
            <person name="Keri Z."/>
            <person name="LaButti K."/>
            <person name="Lipzen A."/>
            <person name="Lombard V."/>
            <person name="Magnuson J."/>
            <person name="Maillard F."/>
            <person name="Murat C."/>
            <person name="Nolan M."/>
            <person name="Ohm R.A."/>
            <person name="Pangilinan J."/>
            <person name="Pereira M.F."/>
            <person name="Perotto S."/>
            <person name="Peter M."/>
            <person name="Pfister S."/>
            <person name="Riley R."/>
            <person name="Sitrit Y."/>
            <person name="Stielow J.B."/>
            <person name="Szollosi G."/>
            <person name="Zifcakova L."/>
            <person name="Stursova M."/>
            <person name="Spatafora J.W."/>
            <person name="Tedersoo L."/>
            <person name="Vaario L.M."/>
            <person name="Yamada A."/>
            <person name="Yan M."/>
            <person name="Wang P."/>
            <person name="Xu J."/>
            <person name="Bruns T."/>
            <person name="Baldrian P."/>
            <person name="Vilgalys R."/>
            <person name="Dunand C."/>
            <person name="Henrissat B."/>
            <person name="Grigoriev I.V."/>
            <person name="Hibbett D."/>
            <person name="Nagy L.G."/>
            <person name="Martin F.M."/>
        </authorList>
    </citation>
    <scope>NUCLEOTIDE SEQUENCE</scope>
    <source>
        <strain evidence="6">Prilba</strain>
    </source>
</reference>
<keyword evidence="7" id="KW-1185">Reference proteome</keyword>
<feature type="domain" description="SHSP" evidence="5">
    <location>
        <begin position="49"/>
        <end position="173"/>
    </location>
</feature>
<name>A0A9P5MWB0_9AGAM</name>
<evidence type="ECO:0000259" key="5">
    <source>
        <dbReference type="PROSITE" id="PS01031"/>
    </source>
</evidence>
<protein>
    <submittedName>
        <fullName evidence="6">HSP20-like chaperone</fullName>
    </submittedName>
</protein>
<organism evidence="6 7">
    <name type="scientific">Russula ochroleuca</name>
    <dbReference type="NCBI Taxonomy" id="152965"/>
    <lineage>
        <taxon>Eukaryota</taxon>
        <taxon>Fungi</taxon>
        <taxon>Dikarya</taxon>
        <taxon>Basidiomycota</taxon>
        <taxon>Agaricomycotina</taxon>
        <taxon>Agaricomycetes</taxon>
        <taxon>Russulales</taxon>
        <taxon>Russulaceae</taxon>
        <taxon>Russula</taxon>
    </lineage>
</organism>
<dbReference type="Pfam" id="PF00011">
    <property type="entry name" value="HSP20"/>
    <property type="match status" value="1"/>
</dbReference>
<keyword evidence="1" id="KW-0346">Stress response</keyword>
<evidence type="ECO:0000256" key="4">
    <source>
        <dbReference type="SAM" id="MobiDB-lite"/>
    </source>
</evidence>
<reference evidence="6" key="1">
    <citation type="submission" date="2019-10" db="EMBL/GenBank/DDBJ databases">
        <authorList>
            <consortium name="DOE Joint Genome Institute"/>
            <person name="Kuo A."/>
            <person name="Miyauchi S."/>
            <person name="Kiss E."/>
            <person name="Drula E."/>
            <person name="Kohler A."/>
            <person name="Sanchez-Garcia M."/>
            <person name="Andreopoulos B."/>
            <person name="Barry K.W."/>
            <person name="Bonito G."/>
            <person name="Buee M."/>
            <person name="Carver A."/>
            <person name="Chen C."/>
            <person name="Cichocki N."/>
            <person name="Clum A."/>
            <person name="Culley D."/>
            <person name="Crous P.W."/>
            <person name="Fauchery L."/>
            <person name="Girlanda M."/>
            <person name="Hayes R."/>
            <person name="Keri Z."/>
            <person name="LaButti K."/>
            <person name="Lipzen A."/>
            <person name="Lombard V."/>
            <person name="Magnuson J."/>
            <person name="Maillard F."/>
            <person name="Morin E."/>
            <person name="Murat C."/>
            <person name="Nolan M."/>
            <person name="Ohm R."/>
            <person name="Pangilinan J."/>
            <person name="Pereira M."/>
            <person name="Perotto S."/>
            <person name="Peter M."/>
            <person name="Riley R."/>
            <person name="Sitrit Y."/>
            <person name="Stielow B."/>
            <person name="Szollosi G."/>
            <person name="Zifcakova L."/>
            <person name="Stursova M."/>
            <person name="Spatafora J.W."/>
            <person name="Tedersoo L."/>
            <person name="Vaario L.-M."/>
            <person name="Yamada A."/>
            <person name="Yan M."/>
            <person name="Wang P."/>
            <person name="Xu J."/>
            <person name="Bruns T."/>
            <person name="Baldrian P."/>
            <person name="Vilgalys R."/>
            <person name="Henrissat B."/>
            <person name="Grigoriev I.V."/>
            <person name="Hibbett D."/>
            <person name="Nagy L.G."/>
            <person name="Martin F.M."/>
        </authorList>
    </citation>
    <scope>NUCLEOTIDE SEQUENCE</scope>
    <source>
        <strain evidence="6">Prilba</strain>
    </source>
</reference>
<dbReference type="AlphaFoldDB" id="A0A9P5MWB0"/>
<dbReference type="OrthoDB" id="1431247at2759"/>
<evidence type="ECO:0000256" key="1">
    <source>
        <dbReference type="ARBA" id="ARBA00023016"/>
    </source>
</evidence>
<comment type="caution">
    <text evidence="6">The sequence shown here is derived from an EMBL/GenBank/DDBJ whole genome shotgun (WGS) entry which is preliminary data.</text>
</comment>
<accession>A0A9P5MWB0</accession>
<proteinExistence type="inferred from homology"/>
<evidence type="ECO:0000256" key="3">
    <source>
        <dbReference type="RuleBase" id="RU003616"/>
    </source>
</evidence>
<dbReference type="Gene3D" id="2.60.40.790">
    <property type="match status" value="1"/>
</dbReference>
<evidence type="ECO:0000313" key="7">
    <source>
        <dbReference type="Proteomes" id="UP000759537"/>
    </source>
</evidence>
<gene>
    <name evidence="6" type="ORF">DFH94DRAFT_463915</name>
</gene>
<evidence type="ECO:0000256" key="2">
    <source>
        <dbReference type="PROSITE-ProRule" id="PRU00285"/>
    </source>
</evidence>
<feature type="region of interest" description="Disordered" evidence="4">
    <location>
        <begin position="1"/>
        <end position="21"/>
    </location>
</feature>
<comment type="similarity">
    <text evidence="2 3">Belongs to the small heat shock protein (HSP20) family.</text>
</comment>
<dbReference type="EMBL" id="WHVB01000008">
    <property type="protein sequence ID" value="KAF8480189.1"/>
    <property type="molecule type" value="Genomic_DNA"/>
</dbReference>
<dbReference type="PROSITE" id="PS01031">
    <property type="entry name" value="SHSP"/>
    <property type="match status" value="1"/>
</dbReference>
<sequence>MTVTTPISMNRHLHPSNTSHADPYHSLDRALAAKYVQLVLAHRRRVAAAAGGVMRPRVEICDQPQSRFVTATFEVPGLKKEEIGVHLTHDGRLTISGNRRPPPFLANTDPSFVVYPVKEIKYGRFERTINVPAGLEVKDINASLADGMLCVSWPRDVSPAVLHQGPTQVIGMA</sequence>
<dbReference type="CDD" id="cd06464">
    <property type="entry name" value="ACD_sHsps-like"/>
    <property type="match status" value="1"/>
</dbReference>
<dbReference type="SUPFAM" id="SSF49764">
    <property type="entry name" value="HSP20-like chaperones"/>
    <property type="match status" value="1"/>
</dbReference>
<dbReference type="InterPro" id="IPR002068">
    <property type="entry name" value="A-crystallin/Hsp20_dom"/>
</dbReference>
<dbReference type="InterPro" id="IPR031107">
    <property type="entry name" value="Small_HSP"/>
</dbReference>
<dbReference type="PANTHER" id="PTHR11527">
    <property type="entry name" value="HEAT-SHOCK PROTEIN 20 FAMILY MEMBER"/>
    <property type="match status" value="1"/>
</dbReference>
<dbReference type="InterPro" id="IPR008978">
    <property type="entry name" value="HSP20-like_chaperone"/>
</dbReference>
<evidence type="ECO:0000313" key="6">
    <source>
        <dbReference type="EMBL" id="KAF8480189.1"/>
    </source>
</evidence>